<organism evidence="2 3">
    <name type="scientific">Botryotinia fuckeliana (strain T4)</name>
    <name type="common">Noble rot fungus</name>
    <name type="synonym">Botrytis cinerea</name>
    <dbReference type="NCBI Taxonomy" id="999810"/>
    <lineage>
        <taxon>Eukaryota</taxon>
        <taxon>Fungi</taxon>
        <taxon>Dikarya</taxon>
        <taxon>Ascomycota</taxon>
        <taxon>Pezizomycotina</taxon>
        <taxon>Leotiomycetes</taxon>
        <taxon>Helotiales</taxon>
        <taxon>Sclerotiniaceae</taxon>
        <taxon>Botrytis</taxon>
    </lineage>
</organism>
<dbReference type="HOGENOM" id="CLU_2222833_0_0_1"/>
<dbReference type="InParanoid" id="G2XRF1"/>
<sequence length="106" mass="12016">MGKNERNERIPSMTNHACKNDKATQIKSNQIKSGVEERTELPRPCPHPHPHPPTYLLLVSLLPPPKSSRPPRGESQYAVRQKSPVKSSRVKPSPVKPSPEERKKKR</sequence>
<feature type="compositionally biased region" description="Low complexity" evidence="1">
    <location>
        <begin position="82"/>
        <end position="93"/>
    </location>
</feature>
<name>G2XRF1_BOTF4</name>
<dbReference type="Proteomes" id="UP000008177">
    <property type="component" value="Unplaced contigs"/>
</dbReference>
<gene>
    <name evidence="2" type="ORF">BofuT4_P067270.1</name>
</gene>
<evidence type="ECO:0000313" key="2">
    <source>
        <dbReference type="EMBL" id="CCD43319.1"/>
    </source>
</evidence>
<protein>
    <submittedName>
        <fullName evidence="2">Uncharacterized protein</fullName>
    </submittedName>
</protein>
<dbReference type="EMBL" id="FQ790256">
    <property type="protein sequence ID" value="CCD43319.1"/>
    <property type="molecule type" value="Genomic_DNA"/>
</dbReference>
<feature type="region of interest" description="Disordered" evidence="1">
    <location>
        <begin position="1"/>
        <end position="106"/>
    </location>
</feature>
<evidence type="ECO:0000256" key="1">
    <source>
        <dbReference type="SAM" id="MobiDB-lite"/>
    </source>
</evidence>
<reference evidence="3" key="1">
    <citation type="journal article" date="2011" name="PLoS Genet.">
        <title>Genomic analysis of the necrotrophic fungal pathogens Sclerotinia sclerotiorum and Botrytis cinerea.</title>
        <authorList>
            <person name="Amselem J."/>
            <person name="Cuomo C.A."/>
            <person name="van Kan J.A."/>
            <person name="Viaud M."/>
            <person name="Benito E.P."/>
            <person name="Couloux A."/>
            <person name="Coutinho P.M."/>
            <person name="de Vries R.P."/>
            <person name="Dyer P.S."/>
            <person name="Fillinger S."/>
            <person name="Fournier E."/>
            <person name="Gout L."/>
            <person name="Hahn M."/>
            <person name="Kohn L."/>
            <person name="Lapalu N."/>
            <person name="Plummer K.M."/>
            <person name="Pradier J.M."/>
            <person name="Quevillon E."/>
            <person name="Sharon A."/>
            <person name="Simon A."/>
            <person name="ten Have A."/>
            <person name="Tudzynski B."/>
            <person name="Tudzynski P."/>
            <person name="Wincker P."/>
            <person name="Andrew M."/>
            <person name="Anthouard V."/>
            <person name="Beever R.E."/>
            <person name="Beffa R."/>
            <person name="Benoit I."/>
            <person name="Bouzid O."/>
            <person name="Brault B."/>
            <person name="Chen Z."/>
            <person name="Choquer M."/>
            <person name="Collemare J."/>
            <person name="Cotton P."/>
            <person name="Danchin E.G."/>
            <person name="Da Silva C."/>
            <person name="Gautier A."/>
            <person name="Giraud C."/>
            <person name="Giraud T."/>
            <person name="Gonzalez C."/>
            <person name="Grossetete S."/>
            <person name="Guldener U."/>
            <person name="Henrissat B."/>
            <person name="Howlett B.J."/>
            <person name="Kodira C."/>
            <person name="Kretschmer M."/>
            <person name="Lappartient A."/>
            <person name="Leroch M."/>
            <person name="Levis C."/>
            <person name="Mauceli E."/>
            <person name="Neuveglise C."/>
            <person name="Oeser B."/>
            <person name="Pearson M."/>
            <person name="Poulain J."/>
            <person name="Poussereau N."/>
            <person name="Quesneville H."/>
            <person name="Rascle C."/>
            <person name="Schumacher J."/>
            <person name="Segurens B."/>
            <person name="Sexton A."/>
            <person name="Silva E."/>
            <person name="Sirven C."/>
            <person name="Soanes D.M."/>
            <person name="Talbot N.J."/>
            <person name="Templeton M."/>
            <person name="Yandava C."/>
            <person name="Yarden O."/>
            <person name="Zeng Q."/>
            <person name="Rollins J.A."/>
            <person name="Lebrun M.H."/>
            <person name="Dickman M."/>
        </authorList>
    </citation>
    <scope>NUCLEOTIDE SEQUENCE [LARGE SCALE GENOMIC DNA]</scope>
    <source>
        <strain evidence="3">T4</strain>
    </source>
</reference>
<proteinExistence type="predicted"/>
<accession>G2XRF1</accession>
<evidence type="ECO:0000313" key="3">
    <source>
        <dbReference type="Proteomes" id="UP000008177"/>
    </source>
</evidence>
<dbReference type="AlphaFoldDB" id="G2XRF1"/>
<feature type="compositionally biased region" description="Pro residues" evidence="1">
    <location>
        <begin position="43"/>
        <end position="53"/>
    </location>
</feature>